<dbReference type="PANTHER" id="PTHR34154">
    <property type="entry name" value="ALKALI-SENSITIVE LINKAGE PROTEIN 1"/>
    <property type="match status" value="1"/>
</dbReference>
<dbReference type="AlphaFoldDB" id="A0A0C9XLS5"/>
<dbReference type="Gene3D" id="3.20.20.80">
    <property type="entry name" value="Glycosidases"/>
    <property type="match status" value="1"/>
</dbReference>
<proteinExistence type="predicted"/>
<reference evidence="3 4" key="1">
    <citation type="submission" date="2014-04" db="EMBL/GenBank/DDBJ databases">
        <authorList>
            <consortium name="DOE Joint Genome Institute"/>
            <person name="Kuo A."/>
            <person name="Kohler A."/>
            <person name="Nagy L.G."/>
            <person name="Floudas D."/>
            <person name="Copeland A."/>
            <person name="Barry K.W."/>
            <person name="Cichocki N."/>
            <person name="Veneault-Fourrey C."/>
            <person name="LaButti K."/>
            <person name="Lindquist E.A."/>
            <person name="Lipzen A."/>
            <person name="Lundell T."/>
            <person name="Morin E."/>
            <person name="Murat C."/>
            <person name="Sun H."/>
            <person name="Tunlid A."/>
            <person name="Henrissat B."/>
            <person name="Grigoriev I.V."/>
            <person name="Hibbett D.S."/>
            <person name="Martin F."/>
            <person name="Nordberg H.P."/>
            <person name="Cantor M.N."/>
            <person name="Hua S.X."/>
        </authorList>
    </citation>
    <scope>NUCLEOTIDE SEQUENCE [LARGE SCALE GENOMIC DNA]</scope>
    <source>
        <strain evidence="3 4">LaAM-08-1</strain>
    </source>
</reference>
<feature type="signal peptide" evidence="1">
    <location>
        <begin position="1"/>
        <end position="21"/>
    </location>
</feature>
<dbReference type="InterPro" id="IPR053183">
    <property type="entry name" value="ASL1"/>
</dbReference>
<keyword evidence="4" id="KW-1185">Reference proteome</keyword>
<evidence type="ECO:0000259" key="2">
    <source>
        <dbReference type="Pfam" id="PF11790"/>
    </source>
</evidence>
<dbReference type="EMBL" id="KN838702">
    <property type="protein sequence ID" value="KIJ97092.1"/>
    <property type="molecule type" value="Genomic_DNA"/>
</dbReference>
<sequence>MVHVTTAAGVLALSLIAPAQAAMRGLAWATDNRWSTQIGSKPKIQWYHHWQDGPISQLASKEYVPQFWGPAKWSQWSSRVSEMNAKKPQHLMAFNEPDISSQSNLDPNYAAQLYMEQIQPWGNKGVSLGSPAIVWKLDWMQTFLNGVKNRGGRVDFICIHWYGSWNDLAGFKKYVQSVRSQFNKPIWVTEMGITSGSYPSQAQVKSFMMNALSWLDSQSYVERVAWFGCFSASNPPDGFATGLNALIKSGGALSDMGFWYGYSSAPNRRSHHAIARDLTAADNSTTVEITPVHCDDICHLRNSQIEQCERDLAARGLSLDDIE</sequence>
<dbReference type="HOGENOM" id="CLU_040908_1_0_1"/>
<evidence type="ECO:0000313" key="4">
    <source>
        <dbReference type="Proteomes" id="UP000054477"/>
    </source>
</evidence>
<reference evidence="4" key="2">
    <citation type="submission" date="2015-01" db="EMBL/GenBank/DDBJ databases">
        <title>Evolutionary Origins and Diversification of the Mycorrhizal Mutualists.</title>
        <authorList>
            <consortium name="DOE Joint Genome Institute"/>
            <consortium name="Mycorrhizal Genomics Consortium"/>
            <person name="Kohler A."/>
            <person name="Kuo A."/>
            <person name="Nagy L.G."/>
            <person name="Floudas D."/>
            <person name="Copeland A."/>
            <person name="Barry K.W."/>
            <person name="Cichocki N."/>
            <person name="Veneault-Fourrey C."/>
            <person name="LaButti K."/>
            <person name="Lindquist E.A."/>
            <person name="Lipzen A."/>
            <person name="Lundell T."/>
            <person name="Morin E."/>
            <person name="Murat C."/>
            <person name="Riley R."/>
            <person name="Ohm R."/>
            <person name="Sun H."/>
            <person name="Tunlid A."/>
            <person name="Henrissat B."/>
            <person name="Grigoriev I.V."/>
            <person name="Hibbett D.S."/>
            <person name="Martin F."/>
        </authorList>
    </citation>
    <scope>NUCLEOTIDE SEQUENCE [LARGE SCALE GENOMIC DNA]</scope>
    <source>
        <strain evidence="4">LaAM-08-1</strain>
    </source>
</reference>
<keyword evidence="1" id="KW-0732">Signal</keyword>
<gene>
    <name evidence="3" type="ORF">K443DRAFT_681814</name>
</gene>
<dbReference type="PANTHER" id="PTHR34154:SF3">
    <property type="entry name" value="ALKALI-SENSITIVE LINKAGE PROTEIN 1"/>
    <property type="match status" value="1"/>
</dbReference>
<evidence type="ECO:0000313" key="3">
    <source>
        <dbReference type="EMBL" id="KIJ97092.1"/>
    </source>
</evidence>
<dbReference type="SUPFAM" id="SSF51445">
    <property type="entry name" value="(Trans)glycosidases"/>
    <property type="match status" value="1"/>
</dbReference>
<feature type="domain" description="Asl1-like glycosyl hydrolase catalytic" evidence="2">
    <location>
        <begin position="25"/>
        <end position="260"/>
    </location>
</feature>
<evidence type="ECO:0000256" key="1">
    <source>
        <dbReference type="SAM" id="SignalP"/>
    </source>
</evidence>
<dbReference type="InterPro" id="IPR017853">
    <property type="entry name" value="GH"/>
</dbReference>
<feature type="chain" id="PRO_5002205948" evidence="1">
    <location>
        <begin position="22"/>
        <end position="323"/>
    </location>
</feature>
<dbReference type="Proteomes" id="UP000054477">
    <property type="component" value="Unassembled WGS sequence"/>
</dbReference>
<organism evidence="3 4">
    <name type="scientific">Laccaria amethystina LaAM-08-1</name>
    <dbReference type="NCBI Taxonomy" id="1095629"/>
    <lineage>
        <taxon>Eukaryota</taxon>
        <taxon>Fungi</taxon>
        <taxon>Dikarya</taxon>
        <taxon>Basidiomycota</taxon>
        <taxon>Agaricomycotina</taxon>
        <taxon>Agaricomycetes</taxon>
        <taxon>Agaricomycetidae</taxon>
        <taxon>Agaricales</taxon>
        <taxon>Agaricineae</taxon>
        <taxon>Hydnangiaceae</taxon>
        <taxon>Laccaria</taxon>
    </lineage>
</organism>
<protein>
    <submittedName>
        <fullName evidence="3">Glycoside hydrolase family 128 protein</fullName>
    </submittedName>
</protein>
<dbReference type="OrthoDB" id="5959761at2759"/>
<dbReference type="GO" id="GO:0016787">
    <property type="term" value="F:hydrolase activity"/>
    <property type="evidence" value="ECO:0007669"/>
    <property type="project" value="UniProtKB-KW"/>
</dbReference>
<dbReference type="GO" id="GO:0071966">
    <property type="term" value="P:fungal-type cell wall polysaccharide metabolic process"/>
    <property type="evidence" value="ECO:0007669"/>
    <property type="project" value="TreeGrafter"/>
</dbReference>
<dbReference type="Pfam" id="PF11790">
    <property type="entry name" value="Glyco_hydro_cc"/>
    <property type="match status" value="1"/>
</dbReference>
<accession>A0A0C9XLS5</accession>
<name>A0A0C9XLS5_9AGAR</name>
<dbReference type="STRING" id="1095629.A0A0C9XLS5"/>
<dbReference type="InterPro" id="IPR024655">
    <property type="entry name" value="Asl1_glyco_hydro_catalytic"/>
</dbReference>
<keyword evidence="3" id="KW-0378">Hydrolase</keyword>
<dbReference type="GO" id="GO:0009277">
    <property type="term" value="C:fungal-type cell wall"/>
    <property type="evidence" value="ECO:0007669"/>
    <property type="project" value="TreeGrafter"/>
</dbReference>